<dbReference type="AlphaFoldDB" id="A0A1G2K838"/>
<gene>
    <name evidence="1" type="ORF">A2633_04290</name>
</gene>
<dbReference type="Proteomes" id="UP000177152">
    <property type="component" value="Unassembled WGS sequence"/>
</dbReference>
<dbReference type="EMBL" id="MHQC01000011">
    <property type="protein sequence ID" value="OGZ95373.1"/>
    <property type="molecule type" value="Genomic_DNA"/>
</dbReference>
<evidence type="ECO:0000313" key="2">
    <source>
        <dbReference type="Proteomes" id="UP000177152"/>
    </source>
</evidence>
<comment type="caution">
    <text evidence="1">The sequence shown here is derived from an EMBL/GenBank/DDBJ whole genome shotgun (WGS) entry which is preliminary data.</text>
</comment>
<name>A0A1G2K838_9BACT</name>
<organism evidence="1 2">
    <name type="scientific">Candidatus Sungbacteria bacterium RIFCSPHIGHO2_01_FULL_47_32</name>
    <dbReference type="NCBI Taxonomy" id="1802264"/>
    <lineage>
        <taxon>Bacteria</taxon>
        <taxon>Candidatus Sungiibacteriota</taxon>
    </lineage>
</organism>
<reference evidence="1 2" key="1">
    <citation type="journal article" date="2016" name="Nat. Commun.">
        <title>Thousands of microbial genomes shed light on interconnected biogeochemical processes in an aquifer system.</title>
        <authorList>
            <person name="Anantharaman K."/>
            <person name="Brown C.T."/>
            <person name="Hug L.A."/>
            <person name="Sharon I."/>
            <person name="Castelle C.J."/>
            <person name="Probst A.J."/>
            <person name="Thomas B.C."/>
            <person name="Singh A."/>
            <person name="Wilkins M.J."/>
            <person name="Karaoz U."/>
            <person name="Brodie E.L."/>
            <person name="Williams K.H."/>
            <person name="Hubbard S.S."/>
            <person name="Banfield J.F."/>
        </authorList>
    </citation>
    <scope>NUCLEOTIDE SEQUENCE [LARGE SCALE GENOMIC DNA]</scope>
</reference>
<protein>
    <submittedName>
        <fullName evidence="1">Uncharacterized protein</fullName>
    </submittedName>
</protein>
<evidence type="ECO:0000313" key="1">
    <source>
        <dbReference type="EMBL" id="OGZ95373.1"/>
    </source>
</evidence>
<proteinExistence type="predicted"/>
<sequence>MPEAMPMPQKGVNPEKLKKLEEAKKALEGFKREGWPAEVVEEEEAGVKALEDDIKKEQK</sequence>
<accession>A0A1G2K838</accession>